<dbReference type="GO" id="GO:0005886">
    <property type="term" value="C:plasma membrane"/>
    <property type="evidence" value="ECO:0007669"/>
    <property type="project" value="UniProtKB-SubCell"/>
</dbReference>
<evidence type="ECO:0000256" key="2">
    <source>
        <dbReference type="ARBA" id="ARBA00006448"/>
    </source>
</evidence>
<sequence length="178" mass="19101">MEDAFFDSWDGLLRTLAVGVLAYIALVALLRLSGKRTLTKLNAFDLVVTVALGSTLATMLLSKDVALTEGALALALLIGLQYLVTWTSIRLRWFRALIRSEPTLLLHHGRMMSRAMQRERITEGEVLAALRAAGVASVDGVEAVILETDGSLSVVQGPVANVATSLRDVRSIGNRSAG</sequence>
<evidence type="ECO:0008006" key="12">
    <source>
        <dbReference type="Google" id="ProtNLM"/>
    </source>
</evidence>
<dbReference type="InterPro" id="IPR007353">
    <property type="entry name" value="DUF421"/>
</dbReference>
<dbReference type="Pfam" id="PF04239">
    <property type="entry name" value="DUF421"/>
    <property type="match status" value="1"/>
</dbReference>
<dbReference type="RefSeq" id="WP_145114485.1">
    <property type="nucleotide sequence ID" value="NZ_CP036349.1"/>
</dbReference>
<evidence type="ECO:0000256" key="6">
    <source>
        <dbReference type="ARBA" id="ARBA00023136"/>
    </source>
</evidence>
<feature type="domain" description="YetF C-terminal" evidence="8">
    <location>
        <begin position="91"/>
        <end position="157"/>
    </location>
</feature>
<keyword evidence="3" id="KW-1003">Cell membrane</keyword>
<dbReference type="InterPro" id="IPR048454">
    <property type="entry name" value="YetF_N"/>
</dbReference>
<evidence type="ECO:0000259" key="8">
    <source>
        <dbReference type="Pfam" id="PF04239"/>
    </source>
</evidence>
<evidence type="ECO:0000256" key="5">
    <source>
        <dbReference type="ARBA" id="ARBA00022989"/>
    </source>
</evidence>
<dbReference type="EMBL" id="CP036349">
    <property type="protein sequence ID" value="QDV75308.1"/>
    <property type="molecule type" value="Genomic_DNA"/>
</dbReference>
<keyword evidence="6 7" id="KW-0472">Membrane</keyword>
<comment type="similarity">
    <text evidence="2">Belongs to the UPF0702 family.</text>
</comment>
<feature type="transmembrane region" description="Helical" evidence="7">
    <location>
        <begin position="67"/>
        <end position="89"/>
    </location>
</feature>
<feature type="transmembrane region" description="Helical" evidence="7">
    <location>
        <begin position="12"/>
        <end position="30"/>
    </location>
</feature>
<reference evidence="10 11" key="1">
    <citation type="submission" date="2019-02" db="EMBL/GenBank/DDBJ databases">
        <title>Deep-cultivation of Planctomycetes and their phenomic and genomic characterization uncovers novel biology.</title>
        <authorList>
            <person name="Wiegand S."/>
            <person name="Jogler M."/>
            <person name="Boedeker C."/>
            <person name="Pinto D."/>
            <person name="Vollmers J."/>
            <person name="Rivas-Marin E."/>
            <person name="Kohn T."/>
            <person name="Peeters S.H."/>
            <person name="Heuer A."/>
            <person name="Rast P."/>
            <person name="Oberbeckmann S."/>
            <person name="Bunk B."/>
            <person name="Jeske O."/>
            <person name="Meyerdierks A."/>
            <person name="Storesund J.E."/>
            <person name="Kallscheuer N."/>
            <person name="Luecker S."/>
            <person name="Lage O.M."/>
            <person name="Pohl T."/>
            <person name="Merkel B.J."/>
            <person name="Hornburger P."/>
            <person name="Mueller R.-W."/>
            <person name="Bruemmer F."/>
            <person name="Labrenz M."/>
            <person name="Spormann A.M."/>
            <person name="Op den Camp H."/>
            <person name="Overmann J."/>
            <person name="Amann R."/>
            <person name="Jetten M.S.M."/>
            <person name="Mascher T."/>
            <person name="Medema M.H."/>
            <person name="Devos D.P."/>
            <person name="Kaster A.-K."/>
            <person name="Ovreas L."/>
            <person name="Rohde M."/>
            <person name="Galperin M.Y."/>
            <person name="Jogler C."/>
        </authorList>
    </citation>
    <scope>NUCLEOTIDE SEQUENCE [LARGE SCALE GENOMIC DNA]</scope>
    <source>
        <strain evidence="10 11">Spa11</strain>
    </source>
</reference>
<evidence type="ECO:0000256" key="7">
    <source>
        <dbReference type="SAM" id="Phobius"/>
    </source>
</evidence>
<dbReference type="KEGG" id="bmei:Spa11_35220"/>
<proteinExistence type="inferred from homology"/>
<accession>A0A518KC09</accession>
<keyword evidence="5 7" id="KW-1133">Transmembrane helix</keyword>
<dbReference type="Pfam" id="PF20730">
    <property type="entry name" value="YetF_N"/>
    <property type="match status" value="1"/>
</dbReference>
<evidence type="ECO:0000256" key="3">
    <source>
        <dbReference type="ARBA" id="ARBA00022475"/>
    </source>
</evidence>
<feature type="transmembrane region" description="Helical" evidence="7">
    <location>
        <begin position="42"/>
        <end position="61"/>
    </location>
</feature>
<keyword evidence="11" id="KW-1185">Reference proteome</keyword>
<dbReference type="AlphaFoldDB" id="A0A518KC09"/>
<evidence type="ECO:0000313" key="10">
    <source>
        <dbReference type="EMBL" id="QDV75308.1"/>
    </source>
</evidence>
<protein>
    <recommendedName>
        <fullName evidence="12">DUF421 domain-containing protein</fullName>
    </recommendedName>
</protein>
<dbReference type="PANTHER" id="PTHR34582:SF6">
    <property type="entry name" value="UPF0702 TRANSMEMBRANE PROTEIN YCAP"/>
    <property type="match status" value="1"/>
</dbReference>
<feature type="domain" description="YetF-like N-terminal transmembrane" evidence="9">
    <location>
        <begin position="20"/>
        <end position="86"/>
    </location>
</feature>
<comment type="subcellular location">
    <subcellularLocation>
        <location evidence="1">Cell membrane</location>
        <topology evidence="1">Multi-pass membrane protein</topology>
    </subcellularLocation>
</comment>
<keyword evidence="4 7" id="KW-0812">Transmembrane</keyword>
<evidence type="ECO:0000259" key="9">
    <source>
        <dbReference type="Pfam" id="PF20730"/>
    </source>
</evidence>
<dbReference type="InterPro" id="IPR023090">
    <property type="entry name" value="UPF0702_alpha/beta_dom_sf"/>
</dbReference>
<dbReference type="Gene3D" id="3.30.240.20">
    <property type="entry name" value="bsu07140 like domains"/>
    <property type="match status" value="1"/>
</dbReference>
<organism evidence="10 11">
    <name type="scientific">Botrimarina mediterranea</name>
    <dbReference type="NCBI Taxonomy" id="2528022"/>
    <lineage>
        <taxon>Bacteria</taxon>
        <taxon>Pseudomonadati</taxon>
        <taxon>Planctomycetota</taxon>
        <taxon>Planctomycetia</taxon>
        <taxon>Pirellulales</taxon>
        <taxon>Lacipirellulaceae</taxon>
        <taxon>Botrimarina</taxon>
    </lineage>
</organism>
<evidence type="ECO:0000256" key="4">
    <source>
        <dbReference type="ARBA" id="ARBA00022692"/>
    </source>
</evidence>
<evidence type="ECO:0000256" key="1">
    <source>
        <dbReference type="ARBA" id="ARBA00004651"/>
    </source>
</evidence>
<dbReference type="PANTHER" id="PTHR34582">
    <property type="entry name" value="UPF0702 TRANSMEMBRANE PROTEIN YCAP"/>
    <property type="match status" value="1"/>
</dbReference>
<dbReference type="Proteomes" id="UP000316426">
    <property type="component" value="Chromosome"/>
</dbReference>
<evidence type="ECO:0000313" key="11">
    <source>
        <dbReference type="Proteomes" id="UP000316426"/>
    </source>
</evidence>
<gene>
    <name evidence="10" type="ORF">Spa11_35220</name>
</gene>
<name>A0A518KC09_9BACT</name>